<dbReference type="PANTHER" id="PTHR24226:SF5">
    <property type="entry name" value="CHEMOKINE (C-X-C MOTIF) RECEPTOR 7"/>
    <property type="match status" value="1"/>
</dbReference>
<reference evidence="11" key="1">
    <citation type="submission" date="2020-03" db="EMBL/GenBank/DDBJ databases">
        <title>Studies in the Genomics of Life Span.</title>
        <authorList>
            <person name="Glass D."/>
        </authorList>
    </citation>
    <scope>NUCLEOTIDE SEQUENCE</scope>
    <source>
        <strain evidence="11">SUZIE</strain>
        <tissue evidence="11">Muscle</tissue>
    </source>
</reference>
<dbReference type="AlphaFoldDB" id="A0AA41MHL6"/>
<name>A0AA41MHL6_SCICA</name>
<dbReference type="GO" id="GO:0001570">
    <property type="term" value="P:vasculogenesis"/>
    <property type="evidence" value="ECO:0007669"/>
    <property type="project" value="InterPro"/>
</dbReference>
<keyword evidence="3 9" id="KW-0812">Transmembrane</keyword>
<comment type="subcellular location">
    <subcellularLocation>
        <location evidence="1">Cell membrane</location>
        <topology evidence="1">Multi-pass membrane protein</topology>
    </subcellularLocation>
</comment>
<keyword evidence="2" id="KW-1003">Cell membrane</keyword>
<evidence type="ECO:0000256" key="7">
    <source>
        <dbReference type="ARBA" id="ARBA00023170"/>
    </source>
</evidence>
<keyword evidence="5" id="KW-0297">G-protein coupled receptor</keyword>
<organism evidence="11 12">
    <name type="scientific">Sciurus carolinensis</name>
    <name type="common">Eastern gray squirrel</name>
    <dbReference type="NCBI Taxonomy" id="30640"/>
    <lineage>
        <taxon>Eukaryota</taxon>
        <taxon>Metazoa</taxon>
        <taxon>Chordata</taxon>
        <taxon>Craniata</taxon>
        <taxon>Vertebrata</taxon>
        <taxon>Euteleostomi</taxon>
        <taxon>Mammalia</taxon>
        <taxon>Eutheria</taxon>
        <taxon>Euarchontoglires</taxon>
        <taxon>Glires</taxon>
        <taxon>Rodentia</taxon>
        <taxon>Sciuromorpha</taxon>
        <taxon>Sciuridae</taxon>
        <taxon>Sciurinae</taxon>
        <taxon>Sciurini</taxon>
        <taxon>Sciurus</taxon>
    </lineage>
</organism>
<dbReference type="InterPro" id="IPR001416">
    <property type="entry name" value="ACKR3"/>
</dbReference>
<sequence length="201" mass="23041">MGDLTCMVTHLIFPINLFGSIFSLTYMSVNFYLFITYFSSTSSHRKKMVCHILCPLVWLLAFCVSMPDTYNLKSVTSASNNETYCWSFYPEHSIKEWLISMELVSVVHLVVLLGIFSILHYLPFTCQLENALFTALHATQCLALVHCCVSPLLYSFINHTCWYKLMKAFVFKYSAKTDLSKVTDTSRVSETECLVLKQNTT</sequence>
<evidence type="ECO:0000256" key="1">
    <source>
        <dbReference type="ARBA" id="ARBA00004651"/>
    </source>
</evidence>
<feature type="transmembrane region" description="Helical" evidence="9">
    <location>
        <begin position="48"/>
        <end position="67"/>
    </location>
</feature>
<protein>
    <submittedName>
        <fullName evidence="11">Atypical chemokine receptor 3</fullName>
    </submittedName>
</protein>
<feature type="transmembrane region" description="Helical" evidence="9">
    <location>
        <begin position="97"/>
        <end position="119"/>
    </location>
</feature>
<keyword evidence="4 9" id="KW-1133">Transmembrane helix</keyword>
<proteinExistence type="predicted"/>
<dbReference type="GO" id="GO:0001525">
    <property type="term" value="P:angiogenesis"/>
    <property type="evidence" value="ECO:0007669"/>
    <property type="project" value="InterPro"/>
</dbReference>
<dbReference type="GO" id="GO:0006935">
    <property type="term" value="P:chemotaxis"/>
    <property type="evidence" value="ECO:0007669"/>
    <property type="project" value="InterPro"/>
</dbReference>
<evidence type="ECO:0000256" key="9">
    <source>
        <dbReference type="SAM" id="Phobius"/>
    </source>
</evidence>
<dbReference type="Proteomes" id="UP001166674">
    <property type="component" value="Unassembled WGS sequence"/>
</dbReference>
<evidence type="ECO:0000313" key="11">
    <source>
        <dbReference type="EMBL" id="MBZ3871872.1"/>
    </source>
</evidence>
<dbReference type="GO" id="GO:0005886">
    <property type="term" value="C:plasma membrane"/>
    <property type="evidence" value="ECO:0007669"/>
    <property type="project" value="UniProtKB-SubCell"/>
</dbReference>
<dbReference type="InterPro" id="IPR000276">
    <property type="entry name" value="GPCR_Rhodpsn"/>
</dbReference>
<keyword evidence="7 11" id="KW-0675">Receptor</keyword>
<evidence type="ECO:0000256" key="8">
    <source>
        <dbReference type="ARBA" id="ARBA00023224"/>
    </source>
</evidence>
<dbReference type="PRINTS" id="PR00237">
    <property type="entry name" value="GPCRRHODOPSN"/>
</dbReference>
<dbReference type="Pfam" id="PF00001">
    <property type="entry name" value="7tm_1"/>
    <property type="match status" value="1"/>
</dbReference>
<accession>A0AA41MHL6</accession>
<evidence type="ECO:0000256" key="6">
    <source>
        <dbReference type="ARBA" id="ARBA00023136"/>
    </source>
</evidence>
<dbReference type="InterPro" id="IPR047143">
    <property type="entry name" value="GPER1-like"/>
</dbReference>
<dbReference type="Gene3D" id="1.20.1070.10">
    <property type="entry name" value="Rhodopsin 7-helix transmembrane proteins"/>
    <property type="match status" value="1"/>
</dbReference>
<dbReference type="PANTHER" id="PTHR24226">
    <property type="entry name" value="G-PROTEIN COUPLED RECEPTOR 182 AND ESTROGEN RECEPTOR 1"/>
    <property type="match status" value="1"/>
</dbReference>
<evidence type="ECO:0000256" key="2">
    <source>
        <dbReference type="ARBA" id="ARBA00022475"/>
    </source>
</evidence>
<dbReference type="GO" id="GO:0019956">
    <property type="term" value="F:chemokine binding"/>
    <property type="evidence" value="ECO:0007669"/>
    <property type="project" value="InterPro"/>
</dbReference>
<evidence type="ECO:0000313" key="12">
    <source>
        <dbReference type="Proteomes" id="UP001166674"/>
    </source>
</evidence>
<keyword evidence="6 9" id="KW-0472">Membrane</keyword>
<comment type="caution">
    <text evidence="11">The sequence shown here is derived from an EMBL/GenBank/DDBJ whole genome shotgun (WGS) entry which is preliminary data.</text>
</comment>
<feature type="transmembrane region" description="Helical" evidence="9">
    <location>
        <begin position="131"/>
        <end position="157"/>
    </location>
</feature>
<dbReference type="PRINTS" id="PR00646">
    <property type="entry name" value="RDC1ORPHANR"/>
</dbReference>
<gene>
    <name evidence="11" type="ORF">SUZIE_115110</name>
</gene>
<dbReference type="PROSITE" id="PS50262">
    <property type="entry name" value="G_PROTEIN_RECEP_F1_2"/>
    <property type="match status" value="1"/>
</dbReference>
<keyword evidence="12" id="KW-1185">Reference proteome</keyword>
<keyword evidence="8" id="KW-0807">Transducer</keyword>
<dbReference type="GO" id="GO:0015026">
    <property type="term" value="F:coreceptor activity"/>
    <property type="evidence" value="ECO:0007669"/>
    <property type="project" value="InterPro"/>
</dbReference>
<dbReference type="InterPro" id="IPR017452">
    <property type="entry name" value="GPCR_Rhodpsn_7TM"/>
</dbReference>
<dbReference type="GO" id="GO:0004930">
    <property type="term" value="F:G protein-coupled receptor activity"/>
    <property type="evidence" value="ECO:0007669"/>
    <property type="project" value="UniProtKB-KW"/>
</dbReference>
<evidence type="ECO:0000256" key="5">
    <source>
        <dbReference type="ARBA" id="ARBA00023040"/>
    </source>
</evidence>
<feature type="domain" description="G-protein coupled receptors family 1 profile" evidence="10">
    <location>
        <begin position="1"/>
        <end position="122"/>
    </location>
</feature>
<evidence type="ECO:0000256" key="3">
    <source>
        <dbReference type="ARBA" id="ARBA00022692"/>
    </source>
</evidence>
<feature type="transmembrane region" description="Helical" evidence="9">
    <location>
        <begin position="12"/>
        <end position="36"/>
    </location>
</feature>
<dbReference type="SUPFAM" id="SSF81321">
    <property type="entry name" value="Family A G protein-coupled receptor-like"/>
    <property type="match status" value="1"/>
</dbReference>
<evidence type="ECO:0000259" key="10">
    <source>
        <dbReference type="PROSITE" id="PS50262"/>
    </source>
</evidence>
<evidence type="ECO:0000256" key="4">
    <source>
        <dbReference type="ARBA" id="ARBA00022989"/>
    </source>
</evidence>
<dbReference type="EMBL" id="JAATJV010178271">
    <property type="protein sequence ID" value="MBZ3871872.1"/>
    <property type="molecule type" value="Genomic_DNA"/>
</dbReference>